<dbReference type="EMBL" id="ML739579">
    <property type="protein sequence ID" value="KAE8348293.1"/>
    <property type="molecule type" value="Genomic_DNA"/>
</dbReference>
<name>A0A5N6YTQ9_9EURO</name>
<proteinExistence type="predicted"/>
<organism evidence="1 2">
    <name type="scientific">Aspergillus coremiiformis</name>
    <dbReference type="NCBI Taxonomy" id="138285"/>
    <lineage>
        <taxon>Eukaryota</taxon>
        <taxon>Fungi</taxon>
        <taxon>Dikarya</taxon>
        <taxon>Ascomycota</taxon>
        <taxon>Pezizomycotina</taxon>
        <taxon>Eurotiomycetes</taxon>
        <taxon>Eurotiomycetidae</taxon>
        <taxon>Eurotiales</taxon>
        <taxon>Aspergillaceae</taxon>
        <taxon>Aspergillus</taxon>
        <taxon>Aspergillus subgen. Circumdati</taxon>
    </lineage>
</organism>
<reference evidence="2" key="1">
    <citation type="submission" date="2019-04" db="EMBL/GenBank/DDBJ databases">
        <title>Friends and foes A comparative genomics studyof 23 Aspergillus species from section Flavi.</title>
        <authorList>
            <consortium name="DOE Joint Genome Institute"/>
            <person name="Kjaerbolling I."/>
            <person name="Vesth T."/>
            <person name="Frisvad J.C."/>
            <person name="Nybo J.L."/>
            <person name="Theobald S."/>
            <person name="Kildgaard S."/>
            <person name="Isbrandt T."/>
            <person name="Kuo A."/>
            <person name="Sato A."/>
            <person name="Lyhne E.K."/>
            <person name="Kogle M.E."/>
            <person name="Wiebenga A."/>
            <person name="Kun R.S."/>
            <person name="Lubbers R.J."/>
            <person name="Makela M.R."/>
            <person name="Barry K."/>
            <person name="Chovatia M."/>
            <person name="Clum A."/>
            <person name="Daum C."/>
            <person name="Haridas S."/>
            <person name="He G."/>
            <person name="LaButti K."/>
            <person name="Lipzen A."/>
            <person name="Mondo S."/>
            <person name="Riley R."/>
            <person name="Salamov A."/>
            <person name="Simmons B.A."/>
            <person name="Magnuson J.K."/>
            <person name="Henrissat B."/>
            <person name="Mortensen U.H."/>
            <person name="Larsen T.O."/>
            <person name="Devries R.P."/>
            <person name="Grigoriev I.V."/>
            <person name="Machida M."/>
            <person name="Baker S.E."/>
            <person name="Andersen M.R."/>
        </authorList>
    </citation>
    <scope>NUCLEOTIDE SEQUENCE [LARGE SCALE GENOMIC DNA]</scope>
    <source>
        <strain evidence="2">CBS 553.77</strain>
    </source>
</reference>
<dbReference type="AlphaFoldDB" id="A0A5N6YTQ9"/>
<gene>
    <name evidence="1" type="ORF">BDV28DRAFT_143864</name>
</gene>
<dbReference type="Proteomes" id="UP000327118">
    <property type="component" value="Unassembled WGS sequence"/>
</dbReference>
<protein>
    <submittedName>
        <fullName evidence="1">Uncharacterized protein</fullName>
    </submittedName>
</protein>
<keyword evidence="2" id="KW-1185">Reference proteome</keyword>
<evidence type="ECO:0000313" key="1">
    <source>
        <dbReference type="EMBL" id="KAE8348293.1"/>
    </source>
</evidence>
<sequence>MGTLSFPVHTGVGCVLGYGSMMKFPICCISMVAAELGLLFGIYDYDFSWIGVERLGSVVLGG</sequence>
<evidence type="ECO:0000313" key="2">
    <source>
        <dbReference type="Proteomes" id="UP000327118"/>
    </source>
</evidence>
<accession>A0A5N6YTQ9</accession>